<dbReference type="SUPFAM" id="SSF48239">
    <property type="entry name" value="Terpenoid cyclases/Protein prenyltransferases"/>
    <property type="match status" value="1"/>
</dbReference>
<dbReference type="OrthoDB" id="10261146at2759"/>
<keyword evidence="11" id="KW-0325">Glycoprotein</keyword>
<dbReference type="SMART" id="SM00365">
    <property type="entry name" value="LRR_SD22"/>
    <property type="match status" value="7"/>
</dbReference>
<dbReference type="Proteomes" id="UP001153076">
    <property type="component" value="Unassembled WGS sequence"/>
</dbReference>
<dbReference type="GO" id="GO:0003824">
    <property type="term" value="F:catalytic activity"/>
    <property type="evidence" value="ECO:0007669"/>
    <property type="project" value="InterPro"/>
</dbReference>
<dbReference type="InterPro" id="IPR008930">
    <property type="entry name" value="Terpenoid_cyclase/PrenylTrfase"/>
</dbReference>
<feature type="transmembrane region" description="Helical" evidence="12">
    <location>
        <begin position="7"/>
        <end position="24"/>
    </location>
</feature>
<keyword evidence="6 12" id="KW-0812">Transmembrane</keyword>
<organism evidence="14 15">
    <name type="scientific">Carnegiea gigantea</name>
    <dbReference type="NCBI Taxonomy" id="171969"/>
    <lineage>
        <taxon>Eukaryota</taxon>
        <taxon>Viridiplantae</taxon>
        <taxon>Streptophyta</taxon>
        <taxon>Embryophyta</taxon>
        <taxon>Tracheophyta</taxon>
        <taxon>Spermatophyta</taxon>
        <taxon>Magnoliopsida</taxon>
        <taxon>eudicotyledons</taxon>
        <taxon>Gunneridae</taxon>
        <taxon>Pentapetalae</taxon>
        <taxon>Caryophyllales</taxon>
        <taxon>Cactineae</taxon>
        <taxon>Cactaceae</taxon>
        <taxon>Cactoideae</taxon>
        <taxon>Echinocereeae</taxon>
        <taxon>Carnegiea</taxon>
    </lineage>
</organism>
<evidence type="ECO:0000256" key="1">
    <source>
        <dbReference type="ARBA" id="ARBA00004167"/>
    </source>
</evidence>
<dbReference type="InterPro" id="IPR025875">
    <property type="entry name" value="Leu-rich_rpt_4"/>
</dbReference>
<keyword evidence="8" id="KW-0677">Repeat</keyword>
<evidence type="ECO:0000256" key="7">
    <source>
        <dbReference type="ARBA" id="ARBA00022729"/>
    </source>
</evidence>
<accession>A0A9Q1JK71</accession>
<dbReference type="GO" id="GO:0005886">
    <property type="term" value="C:plasma membrane"/>
    <property type="evidence" value="ECO:0007669"/>
    <property type="project" value="UniProtKB-SubCell"/>
</dbReference>
<name>A0A9Q1JK71_9CARY</name>
<dbReference type="Pfam" id="PF00560">
    <property type="entry name" value="LRR_1"/>
    <property type="match status" value="6"/>
</dbReference>
<dbReference type="InterPro" id="IPR001611">
    <property type="entry name" value="Leu-rich_rpt"/>
</dbReference>
<dbReference type="Pfam" id="PF13516">
    <property type="entry name" value="LRR_6"/>
    <property type="match status" value="1"/>
</dbReference>
<evidence type="ECO:0000256" key="6">
    <source>
        <dbReference type="ARBA" id="ARBA00022692"/>
    </source>
</evidence>
<evidence type="ECO:0000256" key="12">
    <source>
        <dbReference type="SAM" id="Phobius"/>
    </source>
</evidence>
<comment type="caution">
    <text evidence="14">The sequence shown here is derived from an EMBL/GenBank/DDBJ whole genome shotgun (WGS) entry which is preliminary data.</text>
</comment>
<comment type="similarity">
    <text evidence="3">Belongs to the RLP family.</text>
</comment>
<dbReference type="PANTHER" id="PTHR48062:SF21">
    <property type="entry name" value="RECEPTOR-LIKE PROTEIN 12"/>
    <property type="match status" value="1"/>
</dbReference>
<dbReference type="InterPro" id="IPR051502">
    <property type="entry name" value="RLP_Defense_Trigger"/>
</dbReference>
<evidence type="ECO:0000256" key="2">
    <source>
        <dbReference type="ARBA" id="ARBA00004236"/>
    </source>
</evidence>
<keyword evidence="9 12" id="KW-1133">Transmembrane helix</keyword>
<proteinExistence type="inferred from homology"/>
<reference evidence="14" key="1">
    <citation type="submission" date="2022-04" db="EMBL/GenBank/DDBJ databases">
        <title>Carnegiea gigantea Genome sequencing and assembly v2.</title>
        <authorList>
            <person name="Copetti D."/>
            <person name="Sanderson M.J."/>
            <person name="Burquez A."/>
            <person name="Wojciechowski M.F."/>
        </authorList>
    </citation>
    <scope>NUCLEOTIDE SEQUENCE</scope>
    <source>
        <strain evidence="14">SGP5-SGP5p</strain>
        <tissue evidence="14">Aerial part</tissue>
    </source>
</reference>
<dbReference type="SUPFAM" id="SSF52058">
    <property type="entry name" value="L domain-like"/>
    <property type="match status" value="3"/>
</dbReference>
<protein>
    <recommendedName>
        <fullName evidence="13">Prenyltransferase alpha-alpha toroid domain-containing protein</fullName>
    </recommendedName>
</protein>
<dbReference type="EMBL" id="JAKOGI010002028">
    <property type="protein sequence ID" value="KAJ8423216.1"/>
    <property type="molecule type" value="Genomic_DNA"/>
</dbReference>
<evidence type="ECO:0000259" key="13">
    <source>
        <dbReference type="Pfam" id="PF00432"/>
    </source>
</evidence>
<dbReference type="InterPro" id="IPR032675">
    <property type="entry name" value="LRR_dom_sf"/>
</dbReference>
<dbReference type="Gene3D" id="3.80.10.10">
    <property type="entry name" value="Ribonuclease Inhibitor"/>
    <property type="match status" value="5"/>
</dbReference>
<sequence length="1325" mass="146873">MEFKGKWWWMIIVVIMVISFEAGGCLHQERAALLELKALFNGKYDGYQGSDCCKGWAGVTCGPDGRVSSLSLSGYLKEELHFNASLLLHFQELRELYLSDNYILGWGEAQGSMKLSLSLAKLEVLDLSMNHLESSILGNLSGFQSLRRLVLRDFSGFHNLEELDLSENQIDSLIIHKGCGQMHKLRQLDLHQNELGMLPSCFGGLTALTQLDLSQNQFTGGIPPCLQNLADLRKVDLSYNHFSGNIPSWLGNWVALERLDLSNNEFTGNIVSSPLVHILSLEILVLSKNRLEIPLSFKPLAHHAKLKYFVADSNRVISDNSELDAQAIVFPSLQLEVLVLSNCGLITYPPFLHLQHNLTYIDLSHNPFKWDFPTWLLENNFQLDTLILRNSSLIGALRLPSFAHAHIRKIDITQNKIQGQIPANIAAVFPQLQVLSMSNNALQGDIPFNLCDIEPLSELYLSNNQLSEGLGNLAKACLNLTVLRLSHNCLQGDIPSFYSLSALKFLDLQGNNFSGSINTNMVHPNLEMLVLSNNSLEGSIPEDFCKLDNLVSLDLSYNKLNGSIPSCLYLPGIEFLYLNNNKLSVQMTGEFRVTSLATLDLSNNKMGGQIPSWIGNLTSLGALLLRGNQLHGHISVELCKLVDLSILDLSHNHLSGPIPPCLSHISFSGSDLFLTAVIATSEHEPLVDQNVKLDSKFDEDTTSTSPNRANFTTKGTIYSYKGMVLSSMSGLDLSCNRLTGEIPLELGNLSSLHALNLSHNSLWGSIPASFSKMNQLESLDLSYNSLTGDIPIELAVLTALEVFSIAYNSLSGVIPFKAQFATFDASSYEGNRFLCGPPLANNSCTPSELPSINASALEEDEWIDMEAFYMSFAGSCVTMFVGVVALLWINPHWSRVWFYLPNSKLQTPECDNGDTRNQRNSDPERAMDGRRLELVRDKHAEYLINGLRRLPPSFCVLDAKLLDKRCNVFFMPEYLMLMPHLATTYAAVNSLITLGGHGALSSINRDKVYAFLRRMKDRSGCFRMHEKGELDVRACYTAISVNGALRELLILSKGNLRSLLLPTLAVKFVGGILEKSIEAGEKKVFSCQTYEGGIAGEPGSEAHGGYTFCALATMILINEAHRLDLPALINWVVFRQGVEGGFQGRTNKLVDGCYSFWQEAVSEQMQMMNNRRQEGSFGSQPDSSEKEDALPEVTSQLGKNHWGGGPQCAPNVTKLSDVGLDFVKRSANMSPLFHNIALQQYIILCSQVVDGGLRDKPGKGRDFYHTCYCLSGLSVCQHITVEDSESSPLPQEVLGPYSNLLEQIHPLYNVVLDRYDEAHEFFSSF</sequence>
<dbReference type="InterPro" id="IPR003591">
    <property type="entry name" value="Leu-rich_rpt_typical-subtyp"/>
</dbReference>
<evidence type="ECO:0000256" key="11">
    <source>
        <dbReference type="ARBA" id="ARBA00023180"/>
    </source>
</evidence>
<dbReference type="Pfam" id="PF00432">
    <property type="entry name" value="Prenyltrans"/>
    <property type="match status" value="1"/>
</dbReference>
<evidence type="ECO:0000256" key="9">
    <source>
        <dbReference type="ARBA" id="ARBA00022989"/>
    </source>
</evidence>
<evidence type="ECO:0000256" key="5">
    <source>
        <dbReference type="ARBA" id="ARBA00022614"/>
    </source>
</evidence>
<keyword evidence="4" id="KW-1003">Cell membrane</keyword>
<dbReference type="FunFam" id="3.80.10.10:FF:000041">
    <property type="entry name" value="LRR receptor-like serine/threonine-protein kinase ERECTA"/>
    <property type="match status" value="1"/>
</dbReference>
<feature type="domain" description="Prenyltransferase alpha-alpha toroid" evidence="13">
    <location>
        <begin position="978"/>
        <end position="1310"/>
    </location>
</feature>
<dbReference type="InterPro" id="IPR001330">
    <property type="entry name" value="Prenyltrans"/>
</dbReference>
<keyword evidence="15" id="KW-1185">Reference proteome</keyword>
<keyword evidence="7" id="KW-0732">Signal</keyword>
<evidence type="ECO:0000256" key="8">
    <source>
        <dbReference type="ARBA" id="ARBA00022737"/>
    </source>
</evidence>
<evidence type="ECO:0000313" key="15">
    <source>
        <dbReference type="Proteomes" id="UP001153076"/>
    </source>
</evidence>
<dbReference type="Pfam" id="PF12799">
    <property type="entry name" value="LRR_4"/>
    <property type="match status" value="1"/>
</dbReference>
<evidence type="ECO:0000256" key="3">
    <source>
        <dbReference type="ARBA" id="ARBA00009592"/>
    </source>
</evidence>
<dbReference type="FunFam" id="3.80.10.10:FF:000383">
    <property type="entry name" value="Leucine-rich repeat receptor protein kinase EMS1"/>
    <property type="match status" value="1"/>
</dbReference>
<dbReference type="GO" id="GO:0007165">
    <property type="term" value="P:signal transduction"/>
    <property type="evidence" value="ECO:0007669"/>
    <property type="project" value="UniProtKB-ARBA"/>
</dbReference>
<dbReference type="Gene3D" id="1.50.10.20">
    <property type="match status" value="1"/>
</dbReference>
<dbReference type="SMART" id="SM00369">
    <property type="entry name" value="LRR_TYP"/>
    <property type="match status" value="12"/>
</dbReference>
<keyword evidence="10 12" id="KW-0472">Membrane</keyword>
<comment type="subcellular location">
    <subcellularLocation>
        <location evidence="2">Cell membrane</location>
    </subcellularLocation>
    <subcellularLocation>
        <location evidence="1">Membrane</location>
        <topology evidence="1">Single-pass membrane protein</topology>
    </subcellularLocation>
</comment>
<evidence type="ECO:0000313" key="14">
    <source>
        <dbReference type="EMBL" id="KAJ8423216.1"/>
    </source>
</evidence>
<keyword evidence="5" id="KW-0433">Leucine-rich repeat</keyword>
<dbReference type="PANTHER" id="PTHR48062">
    <property type="entry name" value="RECEPTOR-LIKE PROTEIN 14"/>
    <property type="match status" value="1"/>
</dbReference>
<dbReference type="PRINTS" id="PR00019">
    <property type="entry name" value="LEURICHRPT"/>
</dbReference>
<evidence type="ECO:0000256" key="10">
    <source>
        <dbReference type="ARBA" id="ARBA00023136"/>
    </source>
</evidence>
<dbReference type="PROSITE" id="PS51450">
    <property type="entry name" value="LRR"/>
    <property type="match status" value="3"/>
</dbReference>
<gene>
    <name evidence="14" type="ORF">Cgig2_006769</name>
</gene>
<dbReference type="FunFam" id="3.80.10.10:FF:000111">
    <property type="entry name" value="LRR receptor-like serine/threonine-protein kinase ERECTA"/>
    <property type="match status" value="1"/>
</dbReference>
<evidence type="ECO:0000256" key="4">
    <source>
        <dbReference type="ARBA" id="ARBA00022475"/>
    </source>
</evidence>
<dbReference type="Pfam" id="PF13855">
    <property type="entry name" value="LRR_8"/>
    <property type="match status" value="2"/>
</dbReference>